<sequence>MMAGFMNYFAGRRDPKQSARDAIVTLRQQLQMIEKKEDYLQKKIETELKTAKANAVTNKAVATAALRRKKASEQDLDRLQGTRLQLELQVNTLENANLNAETMSAMKKASDALKVIHGNLTMDKVDATMSTVAEQRELANEVAEAISNPMYGGMELDDADLKAELEELEQDQLNERLMGAEHVPVHQPGGVNRIEERQSFPSACWLFHPIHYFCISIAKTRTAVEDDEDAQLRELQASLAM</sequence>
<feature type="coiled-coil region" evidence="6">
    <location>
        <begin position="69"/>
        <end position="103"/>
    </location>
</feature>
<evidence type="ECO:0000256" key="1">
    <source>
        <dbReference type="ARBA" id="ARBA00004177"/>
    </source>
</evidence>
<evidence type="ECO:0000256" key="3">
    <source>
        <dbReference type="ARBA" id="ARBA00022753"/>
    </source>
</evidence>
<dbReference type="Pfam" id="PF03357">
    <property type="entry name" value="Snf7"/>
    <property type="match status" value="1"/>
</dbReference>
<comment type="subcellular location">
    <subcellularLocation>
        <location evidence="1">Endosome</location>
    </subcellularLocation>
</comment>
<keyword evidence="3" id="KW-0967">Endosome</keyword>
<dbReference type="EMBL" id="JASNQZ010000012">
    <property type="protein sequence ID" value="KAL0949770.1"/>
    <property type="molecule type" value="Genomic_DNA"/>
</dbReference>
<dbReference type="InterPro" id="IPR005024">
    <property type="entry name" value="Snf7_fam"/>
</dbReference>
<reference evidence="8" key="1">
    <citation type="submission" date="2024-06" db="EMBL/GenBank/DDBJ databases">
        <title>Multi-omics analyses provide insights into the biosynthesis of the anticancer antibiotic pleurotin in Hohenbuehelia grisea.</title>
        <authorList>
            <person name="Weaver J.A."/>
            <person name="Alberti F."/>
        </authorList>
    </citation>
    <scope>NUCLEOTIDE SEQUENCE [LARGE SCALE GENOMIC DNA]</scope>
    <source>
        <strain evidence="8">T-177</strain>
    </source>
</reference>
<evidence type="ECO:0000313" key="7">
    <source>
        <dbReference type="EMBL" id="KAL0949770.1"/>
    </source>
</evidence>
<gene>
    <name evidence="7" type="ORF">HGRIS_009809</name>
</gene>
<evidence type="ECO:0000313" key="8">
    <source>
        <dbReference type="Proteomes" id="UP001556367"/>
    </source>
</evidence>
<comment type="caution">
    <text evidence="7">The sequence shown here is derived from an EMBL/GenBank/DDBJ whole genome shotgun (WGS) entry which is preliminary data.</text>
</comment>
<evidence type="ECO:0000256" key="6">
    <source>
        <dbReference type="SAM" id="Coils"/>
    </source>
</evidence>
<protein>
    <recommendedName>
        <fullName evidence="4">Vacuolar-sorting protein SNF7</fullName>
    </recommendedName>
    <alternativeName>
        <fullName evidence="5">Vacuolar protein-sorting-associated protein 32</fullName>
    </alternativeName>
</protein>
<dbReference type="PANTHER" id="PTHR22761:SF10">
    <property type="entry name" value="GH13992P"/>
    <property type="match status" value="1"/>
</dbReference>
<accession>A0ABR3J2T1</accession>
<evidence type="ECO:0000256" key="4">
    <source>
        <dbReference type="ARBA" id="ARBA00040017"/>
    </source>
</evidence>
<dbReference type="Proteomes" id="UP001556367">
    <property type="component" value="Unassembled WGS sequence"/>
</dbReference>
<evidence type="ECO:0000256" key="2">
    <source>
        <dbReference type="ARBA" id="ARBA00006190"/>
    </source>
</evidence>
<name>A0ABR3J2T1_9AGAR</name>
<dbReference type="Gene3D" id="1.10.287.1060">
    <property type="entry name" value="ESAT-6-like"/>
    <property type="match status" value="1"/>
</dbReference>
<organism evidence="7 8">
    <name type="scientific">Hohenbuehelia grisea</name>
    <dbReference type="NCBI Taxonomy" id="104357"/>
    <lineage>
        <taxon>Eukaryota</taxon>
        <taxon>Fungi</taxon>
        <taxon>Dikarya</taxon>
        <taxon>Basidiomycota</taxon>
        <taxon>Agaricomycotina</taxon>
        <taxon>Agaricomycetes</taxon>
        <taxon>Agaricomycetidae</taxon>
        <taxon>Agaricales</taxon>
        <taxon>Pleurotineae</taxon>
        <taxon>Pleurotaceae</taxon>
        <taxon>Hohenbuehelia</taxon>
    </lineage>
</organism>
<proteinExistence type="inferred from homology"/>
<evidence type="ECO:0000256" key="5">
    <source>
        <dbReference type="ARBA" id="ARBA00042586"/>
    </source>
</evidence>
<keyword evidence="8" id="KW-1185">Reference proteome</keyword>
<dbReference type="PANTHER" id="PTHR22761">
    <property type="entry name" value="CHARGED MULTIVESICULAR BODY PROTEIN"/>
    <property type="match status" value="1"/>
</dbReference>
<keyword evidence="6" id="KW-0175">Coiled coil</keyword>
<comment type="similarity">
    <text evidence="2">Belongs to the SNF7 family.</text>
</comment>